<evidence type="ECO:0000313" key="1">
    <source>
        <dbReference type="EMBL" id="ERZ99597.1"/>
    </source>
</evidence>
<organism evidence="1">
    <name type="scientific">Rhizophagus irregularis (strain DAOM 181602 / DAOM 197198 / MUCL 43194)</name>
    <name type="common">Arbuscular mycorrhizal fungus</name>
    <name type="synonym">Glomus intraradices</name>
    <dbReference type="NCBI Taxonomy" id="747089"/>
    <lineage>
        <taxon>Eukaryota</taxon>
        <taxon>Fungi</taxon>
        <taxon>Fungi incertae sedis</taxon>
        <taxon>Mucoromycota</taxon>
        <taxon>Glomeromycotina</taxon>
        <taxon>Glomeromycetes</taxon>
        <taxon>Glomerales</taxon>
        <taxon>Glomeraceae</taxon>
        <taxon>Rhizophagus</taxon>
    </lineage>
</organism>
<name>U9SZX0_RHIID</name>
<gene>
    <name evidence="1" type="ORF">GLOINDRAFT_83536</name>
</gene>
<dbReference type="EMBL" id="KE392332">
    <property type="protein sequence ID" value="ERZ99597.1"/>
    <property type="molecule type" value="Genomic_DNA"/>
</dbReference>
<dbReference type="AlphaFoldDB" id="U9SZX0"/>
<accession>U9SZX0</accession>
<protein>
    <submittedName>
        <fullName evidence="1">Uncharacterized protein</fullName>
    </submittedName>
</protein>
<reference evidence="1" key="1">
    <citation type="submission" date="2013-07" db="EMBL/GenBank/DDBJ databases">
        <title>The genome of an arbuscular mycorrhizal fungus provides insights into the evolution of the oldest plant symbiosis.</title>
        <authorList>
            <consortium name="DOE Joint Genome Institute"/>
            <person name="Tisserant E."/>
            <person name="Malbreil M."/>
            <person name="Kuo A."/>
            <person name="Kohler A."/>
            <person name="Symeonidi A."/>
            <person name="Balestrini R."/>
            <person name="Charron P."/>
            <person name="Duensing N."/>
            <person name="Frei-dit-Frey N."/>
            <person name="Gianinazzi-Pearson V."/>
            <person name="Gilbert B."/>
            <person name="Handa Y."/>
            <person name="Hijri M."/>
            <person name="Kaul R."/>
            <person name="Kawaguchi M."/>
            <person name="Krajinski F."/>
            <person name="Lammers P."/>
            <person name="Lapierre D."/>
            <person name="Masclaux F.G."/>
            <person name="Murat C."/>
            <person name="Morin E."/>
            <person name="Ndikumana S."/>
            <person name="Pagni M."/>
            <person name="Petitpierre D."/>
            <person name="Requena N."/>
            <person name="Rosikiewicz P."/>
            <person name="Riley R."/>
            <person name="Saito K."/>
            <person name="San Clemente H."/>
            <person name="Shapiro H."/>
            <person name="van Tuinen D."/>
            <person name="Becard G."/>
            <person name="Bonfante P."/>
            <person name="Paszkowski U."/>
            <person name="Shachar-Hill Y."/>
            <person name="Young J.P."/>
            <person name="Sanders I.R."/>
            <person name="Henrissat B."/>
            <person name="Rensing S.A."/>
            <person name="Grigoriev I.V."/>
            <person name="Corradi N."/>
            <person name="Roux C."/>
            <person name="Martin F."/>
        </authorList>
    </citation>
    <scope>NUCLEOTIDE SEQUENCE</scope>
    <source>
        <strain evidence="1">DAOM 197198</strain>
    </source>
</reference>
<proteinExistence type="predicted"/>
<sequence>MPVILQNLLLSLTLFIWDIGVRKISCGRIVSYGVIVINVFNECSRSRSDICNGRKNGSTVADVYTNCSLYNFYIVQLKQYSGHRNRFLDHKERPTVSRVSFTSLCFESMRLQLFSFFFKCYFVNGTVWVLGWNT</sequence>
<dbReference type="HOGENOM" id="CLU_1897334_0_0_1"/>